<organism evidence="7 8">
    <name type="scientific">Rhizodiscina lignyota</name>
    <dbReference type="NCBI Taxonomy" id="1504668"/>
    <lineage>
        <taxon>Eukaryota</taxon>
        <taxon>Fungi</taxon>
        <taxon>Dikarya</taxon>
        <taxon>Ascomycota</taxon>
        <taxon>Pezizomycotina</taxon>
        <taxon>Dothideomycetes</taxon>
        <taxon>Pleosporomycetidae</taxon>
        <taxon>Aulographales</taxon>
        <taxon>Rhizodiscinaceae</taxon>
        <taxon>Rhizodiscina</taxon>
    </lineage>
</organism>
<dbReference type="PRINTS" id="PR00463">
    <property type="entry name" value="EP450I"/>
</dbReference>
<accession>A0A9P4ICR4</accession>
<evidence type="ECO:0000256" key="1">
    <source>
        <dbReference type="ARBA" id="ARBA00010617"/>
    </source>
</evidence>
<evidence type="ECO:0000256" key="3">
    <source>
        <dbReference type="ARBA" id="ARBA00023002"/>
    </source>
</evidence>
<dbReference type="Gene3D" id="1.10.630.10">
    <property type="entry name" value="Cytochrome P450"/>
    <property type="match status" value="1"/>
</dbReference>
<comment type="similarity">
    <text evidence="1">Belongs to the cytochrome P450 family.</text>
</comment>
<evidence type="ECO:0000256" key="4">
    <source>
        <dbReference type="ARBA" id="ARBA00023004"/>
    </source>
</evidence>
<dbReference type="GO" id="GO:0020037">
    <property type="term" value="F:heme binding"/>
    <property type="evidence" value="ECO:0007669"/>
    <property type="project" value="InterPro"/>
</dbReference>
<evidence type="ECO:0000313" key="8">
    <source>
        <dbReference type="Proteomes" id="UP000799772"/>
    </source>
</evidence>
<dbReference type="InterPro" id="IPR001128">
    <property type="entry name" value="Cyt_P450"/>
</dbReference>
<protein>
    <submittedName>
        <fullName evidence="7">Cytochrome P450</fullName>
    </submittedName>
</protein>
<dbReference type="OrthoDB" id="1055148at2759"/>
<keyword evidence="3" id="KW-0560">Oxidoreductase</keyword>
<feature type="transmembrane region" description="Helical" evidence="6">
    <location>
        <begin position="20"/>
        <end position="40"/>
    </location>
</feature>
<dbReference type="Pfam" id="PF00067">
    <property type="entry name" value="p450"/>
    <property type="match status" value="1"/>
</dbReference>
<evidence type="ECO:0000256" key="6">
    <source>
        <dbReference type="SAM" id="Phobius"/>
    </source>
</evidence>
<dbReference type="InterPro" id="IPR002401">
    <property type="entry name" value="Cyt_P450_E_grp-I"/>
</dbReference>
<comment type="cofactor">
    <cofactor evidence="5">
        <name>heme</name>
        <dbReference type="ChEBI" id="CHEBI:30413"/>
    </cofactor>
</comment>
<keyword evidence="2 5" id="KW-0479">Metal-binding</keyword>
<dbReference type="GO" id="GO:0005506">
    <property type="term" value="F:iron ion binding"/>
    <property type="evidence" value="ECO:0007669"/>
    <property type="project" value="InterPro"/>
</dbReference>
<reference evidence="7" key="1">
    <citation type="journal article" date="2020" name="Stud. Mycol.">
        <title>101 Dothideomycetes genomes: a test case for predicting lifestyles and emergence of pathogens.</title>
        <authorList>
            <person name="Haridas S."/>
            <person name="Albert R."/>
            <person name="Binder M."/>
            <person name="Bloem J."/>
            <person name="Labutti K."/>
            <person name="Salamov A."/>
            <person name="Andreopoulos B."/>
            <person name="Baker S."/>
            <person name="Barry K."/>
            <person name="Bills G."/>
            <person name="Bluhm B."/>
            <person name="Cannon C."/>
            <person name="Castanera R."/>
            <person name="Culley D."/>
            <person name="Daum C."/>
            <person name="Ezra D."/>
            <person name="Gonzalez J."/>
            <person name="Henrissat B."/>
            <person name="Kuo A."/>
            <person name="Liang C."/>
            <person name="Lipzen A."/>
            <person name="Lutzoni F."/>
            <person name="Magnuson J."/>
            <person name="Mondo S."/>
            <person name="Nolan M."/>
            <person name="Ohm R."/>
            <person name="Pangilinan J."/>
            <person name="Park H.-J."/>
            <person name="Ramirez L."/>
            <person name="Alfaro M."/>
            <person name="Sun H."/>
            <person name="Tritt A."/>
            <person name="Yoshinaga Y."/>
            <person name="Zwiers L.-H."/>
            <person name="Turgeon B."/>
            <person name="Goodwin S."/>
            <person name="Spatafora J."/>
            <person name="Crous P."/>
            <person name="Grigoriev I."/>
        </authorList>
    </citation>
    <scope>NUCLEOTIDE SEQUENCE</scope>
    <source>
        <strain evidence="7">CBS 133067</strain>
    </source>
</reference>
<dbReference type="Proteomes" id="UP000799772">
    <property type="component" value="Unassembled WGS sequence"/>
</dbReference>
<dbReference type="InterPro" id="IPR036396">
    <property type="entry name" value="Cyt_P450_sf"/>
</dbReference>
<evidence type="ECO:0000256" key="2">
    <source>
        <dbReference type="ARBA" id="ARBA00022723"/>
    </source>
</evidence>
<evidence type="ECO:0000313" key="7">
    <source>
        <dbReference type="EMBL" id="KAF2098444.1"/>
    </source>
</evidence>
<keyword evidence="4 5" id="KW-0408">Iron</keyword>
<keyword evidence="6" id="KW-0812">Transmembrane</keyword>
<name>A0A9P4ICR4_9PEZI</name>
<comment type="caution">
    <text evidence="7">The sequence shown here is derived from an EMBL/GenBank/DDBJ whole genome shotgun (WGS) entry which is preliminary data.</text>
</comment>
<dbReference type="AlphaFoldDB" id="A0A9P4ICR4"/>
<keyword evidence="6" id="KW-0472">Membrane</keyword>
<dbReference type="EMBL" id="ML978126">
    <property type="protein sequence ID" value="KAF2098444.1"/>
    <property type="molecule type" value="Genomic_DNA"/>
</dbReference>
<dbReference type="SUPFAM" id="SSF48264">
    <property type="entry name" value="Cytochrome P450"/>
    <property type="match status" value="1"/>
</dbReference>
<keyword evidence="8" id="KW-1185">Reference proteome</keyword>
<dbReference type="InterPro" id="IPR050364">
    <property type="entry name" value="Cytochrome_P450_fung"/>
</dbReference>
<sequence>MDKYSLKIGPFPQLAGDPYLFSGAAIALLIVSAIIFHYAYSTDIPKIAGIPEIPGARPFLGHLHLHAGASGKNDGAFWAVWSKRLGSDLLQVRWGNRRVVIANSFDSVKELFVTNAAATSARPRQYIFEKYVGYDMGSHSLDEHFKAQRTAAIKSVQPRQWTSFYSSLNREGDRLIANLAEQGDYGKRSIFPLKMMQIVAMNLAWRITFDKSFDDANDPWLREYIDNACLITKVRGASNTYSDFVPILRLHPKYRRMGVQGRMASQKRSKMLDEVVQGLKLRLSNGEEPNCIAASIMKEDSHLSTWDAIKASTSMLQGSTETVPSHLCAGLGGMIQGDGPGFQEKAYADILKHFPNGDAAEHAFTEESCPYIVALYKEVLRNYAILPFSLPRAAAEEVHLKSGITIPKGTALYMNSEAANHDESTYGPTAHLFDPERWLTDSELNGLGTPHCAYGVGARVCPAWNIANRILYGLLFRMVLAFQLQADPEDPPPESYEDFGCTPDMVLNSPRPFKVRFVPRDEAKLRDEVERIRMTIKG</sequence>
<proteinExistence type="inferred from homology"/>
<feature type="binding site" description="axial binding residue" evidence="5">
    <location>
        <position position="461"/>
    </location>
    <ligand>
        <name>heme</name>
        <dbReference type="ChEBI" id="CHEBI:30413"/>
    </ligand>
    <ligandPart>
        <name>Fe</name>
        <dbReference type="ChEBI" id="CHEBI:18248"/>
    </ligandPart>
</feature>
<dbReference type="GO" id="GO:0016705">
    <property type="term" value="F:oxidoreductase activity, acting on paired donors, with incorporation or reduction of molecular oxygen"/>
    <property type="evidence" value="ECO:0007669"/>
    <property type="project" value="InterPro"/>
</dbReference>
<keyword evidence="6" id="KW-1133">Transmembrane helix</keyword>
<dbReference type="PANTHER" id="PTHR46300">
    <property type="entry name" value="P450, PUTATIVE (EUROFUNG)-RELATED-RELATED"/>
    <property type="match status" value="1"/>
</dbReference>
<keyword evidence="5" id="KW-0349">Heme</keyword>
<evidence type="ECO:0000256" key="5">
    <source>
        <dbReference type="PIRSR" id="PIRSR602401-1"/>
    </source>
</evidence>
<gene>
    <name evidence="7" type="ORF">NA57DRAFT_75690</name>
</gene>
<dbReference type="PANTHER" id="PTHR46300:SF9">
    <property type="entry name" value="P450, PUTATIVE-RELATED"/>
    <property type="match status" value="1"/>
</dbReference>
<dbReference type="GO" id="GO:0004497">
    <property type="term" value="F:monooxygenase activity"/>
    <property type="evidence" value="ECO:0007669"/>
    <property type="project" value="InterPro"/>
</dbReference>